<gene>
    <name evidence="1" type="ORF">EM6_1679</name>
</gene>
<dbReference type="EMBL" id="AP018827">
    <property type="protein sequence ID" value="BBF81084.1"/>
    <property type="molecule type" value="Genomic_DNA"/>
</dbReference>
<dbReference type="RefSeq" id="WP_197723569.1">
    <property type="nucleotide sequence ID" value="NZ_AP018827.1"/>
</dbReference>
<dbReference type="Proteomes" id="UP000278756">
    <property type="component" value="Chromosome 1"/>
</dbReference>
<sequence>MRLLPFGFGLLVMNAGLTTCSPPAAEKVSDARTLRPATVLPLKTK</sequence>
<protein>
    <submittedName>
        <fullName evidence="1">Uncharacterized protein</fullName>
    </submittedName>
</protein>
<evidence type="ECO:0000313" key="1">
    <source>
        <dbReference type="EMBL" id="BBF81084.1"/>
    </source>
</evidence>
<dbReference type="AlphaFoldDB" id="A0A3G9G7N8"/>
<name>A0A3G9G7N8_9CAUL</name>
<proteinExistence type="predicted"/>
<accession>A0A3G9G7N8</accession>
<organism evidence="1 2">
    <name type="scientific">Asticcacaulis excentricus</name>
    <dbReference type="NCBI Taxonomy" id="78587"/>
    <lineage>
        <taxon>Bacteria</taxon>
        <taxon>Pseudomonadati</taxon>
        <taxon>Pseudomonadota</taxon>
        <taxon>Alphaproteobacteria</taxon>
        <taxon>Caulobacterales</taxon>
        <taxon>Caulobacteraceae</taxon>
        <taxon>Asticcacaulis</taxon>
    </lineage>
</organism>
<evidence type="ECO:0000313" key="2">
    <source>
        <dbReference type="Proteomes" id="UP000278756"/>
    </source>
</evidence>
<reference evidence="2" key="2">
    <citation type="journal article" date="2017" name="Plant Physiol. Biochem.">
        <title>Differential oxidative and antioxidative response of duckweed Lemna minor toward plant growth promoting/inhibiting bacteria.</title>
        <authorList>
            <person name="Ishizawa H."/>
            <person name="Kuroda M."/>
            <person name="Morikawa M."/>
            <person name="Ike M."/>
        </authorList>
    </citation>
    <scope>NUCLEOTIDE SEQUENCE [LARGE SCALE GENOMIC DNA]</scope>
    <source>
        <strain evidence="2">M6</strain>
    </source>
</reference>
<reference evidence="2" key="1">
    <citation type="journal article" date="2017" name="Biotechnol. Biofuels">
        <title>Evaluation of environmental bacterial communities as a factor affecting the growth of duckweed Lemna minor.</title>
        <authorList>
            <person name="Ishizawa H."/>
            <person name="Kuroda M."/>
            <person name="Morikawa M."/>
            <person name="Ike M."/>
        </authorList>
    </citation>
    <scope>NUCLEOTIDE SEQUENCE [LARGE SCALE GENOMIC DNA]</scope>
    <source>
        <strain evidence="2">M6</strain>
    </source>
</reference>